<accession>A0A8S0UKA7</accession>
<keyword evidence="3" id="KW-1185">Reference proteome</keyword>
<protein>
    <submittedName>
        <fullName evidence="2">Uncharacterized protein</fullName>
    </submittedName>
</protein>
<keyword evidence="1" id="KW-0812">Transmembrane</keyword>
<proteinExistence type="predicted"/>
<evidence type="ECO:0000313" key="2">
    <source>
        <dbReference type="EMBL" id="CAA3018672.1"/>
    </source>
</evidence>
<sequence length="72" mass="7971">MGRYSQHLGDLLFTIVVDGLSIFQFAVLSLYPLLITIIVEKRPPLAMNGNSQFCIPRCTTCDLSSTVQGNRP</sequence>
<feature type="non-terminal residue" evidence="2">
    <location>
        <position position="72"/>
    </location>
</feature>
<gene>
    <name evidence="2" type="ORF">OLEA9_A084618</name>
</gene>
<comment type="caution">
    <text evidence="2">The sequence shown here is derived from an EMBL/GenBank/DDBJ whole genome shotgun (WGS) entry which is preliminary data.</text>
</comment>
<dbReference type="Proteomes" id="UP000594638">
    <property type="component" value="Unassembled WGS sequence"/>
</dbReference>
<dbReference type="Gramene" id="OE9A084618T1">
    <property type="protein sequence ID" value="OE9A084618C1"/>
    <property type="gene ID" value="OE9A084618"/>
</dbReference>
<evidence type="ECO:0000256" key="1">
    <source>
        <dbReference type="SAM" id="Phobius"/>
    </source>
</evidence>
<organism evidence="2 3">
    <name type="scientific">Olea europaea subsp. europaea</name>
    <dbReference type="NCBI Taxonomy" id="158383"/>
    <lineage>
        <taxon>Eukaryota</taxon>
        <taxon>Viridiplantae</taxon>
        <taxon>Streptophyta</taxon>
        <taxon>Embryophyta</taxon>
        <taxon>Tracheophyta</taxon>
        <taxon>Spermatophyta</taxon>
        <taxon>Magnoliopsida</taxon>
        <taxon>eudicotyledons</taxon>
        <taxon>Gunneridae</taxon>
        <taxon>Pentapetalae</taxon>
        <taxon>asterids</taxon>
        <taxon>lamiids</taxon>
        <taxon>Lamiales</taxon>
        <taxon>Oleaceae</taxon>
        <taxon>Oleeae</taxon>
        <taxon>Olea</taxon>
    </lineage>
</organism>
<dbReference type="AlphaFoldDB" id="A0A8S0UKA7"/>
<feature type="transmembrane region" description="Helical" evidence="1">
    <location>
        <begin position="12"/>
        <end position="39"/>
    </location>
</feature>
<reference evidence="2 3" key="1">
    <citation type="submission" date="2019-12" db="EMBL/GenBank/DDBJ databases">
        <authorList>
            <person name="Alioto T."/>
            <person name="Alioto T."/>
            <person name="Gomez Garrido J."/>
        </authorList>
    </citation>
    <scope>NUCLEOTIDE SEQUENCE [LARGE SCALE GENOMIC DNA]</scope>
</reference>
<keyword evidence="1" id="KW-1133">Transmembrane helix</keyword>
<name>A0A8S0UKA7_OLEEU</name>
<evidence type="ECO:0000313" key="3">
    <source>
        <dbReference type="Proteomes" id="UP000594638"/>
    </source>
</evidence>
<dbReference type="EMBL" id="CACTIH010007896">
    <property type="protein sequence ID" value="CAA3018672.1"/>
    <property type="molecule type" value="Genomic_DNA"/>
</dbReference>
<keyword evidence="1" id="KW-0472">Membrane</keyword>